<evidence type="ECO:0000313" key="23">
    <source>
        <dbReference type="Proteomes" id="UP000298416"/>
    </source>
</evidence>
<evidence type="ECO:0000256" key="14">
    <source>
        <dbReference type="ARBA" id="ARBA00023180"/>
    </source>
</evidence>
<accession>A0A8X8WCU4</accession>
<evidence type="ECO:0000256" key="8">
    <source>
        <dbReference type="ARBA" id="ARBA00022741"/>
    </source>
</evidence>
<keyword evidence="14" id="KW-0325">Glycoprotein</keyword>
<evidence type="ECO:0000256" key="11">
    <source>
        <dbReference type="ARBA" id="ARBA00022989"/>
    </source>
</evidence>
<feature type="domain" description="Gnk2-homologous" evidence="21">
    <location>
        <begin position="47"/>
        <end position="149"/>
    </location>
</feature>
<dbReference type="InterPro" id="IPR008271">
    <property type="entry name" value="Ser/Thr_kinase_AS"/>
</dbReference>
<feature type="region of interest" description="Disordered" evidence="18">
    <location>
        <begin position="271"/>
        <end position="294"/>
    </location>
</feature>
<feature type="compositionally biased region" description="Polar residues" evidence="18">
    <location>
        <begin position="676"/>
        <end position="693"/>
    </location>
</feature>
<dbReference type="PANTHER" id="PTHR27002:SF181">
    <property type="entry name" value="RECEPTOR-LIKE SERINE_THREONINE-PROTEIN KINASE"/>
    <property type="match status" value="1"/>
</dbReference>
<dbReference type="Gene3D" id="1.10.510.10">
    <property type="entry name" value="Transferase(Phosphotransferase) domain 1"/>
    <property type="match status" value="1"/>
</dbReference>
<keyword evidence="4" id="KW-0808">Transferase</keyword>
<evidence type="ECO:0000259" key="20">
    <source>
        <dbReference type="PROSITE" id="PS50011"/>
    </source>
</evidence>
<keyword evidence="3" id="KW-0597">Phosphoprotein</keyword>
<evidence type="ECO:0008006" key="24">
    <source>
        <dbReference type="Google" id="ProtNLM"/>
    </source>
</evidence>
<keyword evidence="7" id="KW-0677">Repeat</keyword>
<evidence type="ECO:0000256" key="9">
    <source>
        <dbReference type="ARBA" id="ARBA00022777"/>
    </source>
</evidence>
<keyword evidence="23" id="KW-1185">Reference proteome</keyword>
<dbReference type="GO" id="GO:0004674">
    <property type="term" value="F:protein serine/threonine kinase activity"/>
    <property type="evidence" value="ECO:0007669"/>
    <property type="project" value="UniProtKB-KW"/>
</dbReference>
<dbReference type="GO" id="GO:0005524">
    <property type="term" value="F:ATP binding"/>
    <property type="evidence" value="ECO:0007669"/>
    <property type="project" value="UniProtKB-UniRule"/>
</dbReference>
<comment type="caution">
    <text evidence="22">The sequence shown here is derived from an EMBL/GenBank/DDBJ whole genome shotgun (WGS) entry which is preliminary data.</text>
</comment>
<dbReference type="InterPro" id="IPR017441">
    <property type="entry name" value="Protein_kinase_ATP_BS"/>
</dbReference>
<feature type="domain" description="Protein kinase" evidence="20">
    <location>
        <begin position="361"/>
        <end position="648"/>
    </location>
</feature>
<dbReference type="PROSITE" id="PS00107">
    <property type="entry name" value="PROTEIN_KINASE_ATP"/>
    <property type="match status" value="1"/>
</dbReference>
<gene>
    <name evidence="22" type="ORF">SASPL_146516</name>
</gene>
<comment type="catalytic activity">
    <reaction evidence="16">
        <text>L-threonyl-[protein] + ATP = O-phospho-L-threonyl-[protein] + ADP + H(+)</text>
        <dbReference type="Rhea" id="RHEA:46608"/>
        <dbReference type="Rhea" id="RHEA-COMP:11060"/>
        <dbReference type="Rhea" id="RHEA-COMP:11605"/>
        <dbReference type="ChEBI" id="CHEBI:15378"/>
        <dbReference type="ChEBI" id="CHEBI:30013"/>
        <dbReference type="ChEBI" id="CHEBI:30616"/>
        <dbReference type="ChEBI" id="CHEBI:61977"/>
        <dbReference type="ChEBI" id="CHEBI:456216"/>
    </reaction>
</comment>
<feature type="transmembrane region" description="Helical" evidence="19">
    <location>
        <begin position="300"/>
        <end position="322"/>
    </location>
</feature>
<evidence type="ECO:0000256" key="13">
    <source>
        <dbReference type="ARBA" id="ARBA00023170"/>
    </source>
</evidence>
<keyword evidence="5 19" id="KW-0812">Transmembrane</keyword>
<organism evidence="22">
    <name type="scientific">Salvia splendens</name>
    <name type="common">Scarlet sage</name>
    <dbReference type="NCBI Taxonomy" id="180675"/>
    <lineage>
        <taxon>Eukaryota</taxon>
        <taxon>Viridiplantae</taxon>
        <taxon>Streptophyta</taxon>
        <taxon>Embryophyta</taxon>
        <taxon>Tracheophyta</taxon>
        <taxon>Spermatophyta</taxon>
        <taxon>Magnoliopsida</taxon>
        <taxon>eudicotyledons</taxon>
        <taxon>Gunneridae</taxon>
        <taxon>Pentapetalae</taxon>
        <taxon>asterids</taxon>
        <taxon>lamiids</taxon>
        <taxon>Lamiales</taxon>
        <taxon>Lamiaceae</taxon>
        <taxon>Nepetoideae</taxon>
        <taxon>Mentheae</taxon>
        <taxon>Salviinae</taxon>
        <taxon>Salvia</taxon>
        <taxon>Salvia subgen. Calosphace</taxon>
        <taxon>core Calosphace</taxon>
    </lineage>
</organism>
<dbReference type="FunFam" id="3.30.430.20:FF:000003">
    <property type="entry name" value="Cysteine-rich RLK (RECEPTOR-like protein kinase) 10"/>
    <property type="match status" value="1"/>
</dbReference>
<feature type="binding site" evidence="17">
    <location>
        <position position="389"/>
    </location>
    <ligand>
        <name>ATP</name>
        <dbReference type="ChEBI" id="CHEBI:30616"/>
    </ligand>
</feature>
<dbReference type="InterPro" id="IPR011009">
    <property type="entry name" value="Kinase-like_dom_sf"/>
</dbReference>
<keyword evidence="11 19" id="KW-1133">Transmembrane helix</keyword>
<evidence type="ECO:0000259" key="21">
    <source>
        <dbReference type="PROSITE" id="PS51473"/>
    </source>
</evidence>
<feature type="region of interest" description="Disordered" evidence="18">
    <location>
        <begin position="676"/>
        <end position="700"/>
    </location>
</feature>
<evidence type="ECO:0000256" key="2">
    <source>
        <dbReference type="ARBA" id="ARBA00022527"/>
    </source>
</evidence>
<dbReference type="SMART" id="SM00220">
    <property type="entry name" value="S_TKc"/>
    <property type="match status" value="1"/>
</dbReference>
<feature type="domain" description="Gnk2-homologous" evidence="21">
    <location>
        <begin position="155"/>
        <end position="262"/>
    </location>
</feature>
<evidence type="ECO:0000256" key="10">
    <source>
        <dbReference type="ARBA" id="ARBA00022840"/>
    </source>
</evidence>
<evidence type="ECO:0000256" key="16">
    <source>
        <dbReference type="ARBA" id="ARBA00047951"/>
    </source>
</evidence>
<evidence type="ECO:0000256" key="12">
    <source>
        <dbReference type="ARBA" id="ARBA00023136"/>
    </source>
</evidence>
<dbReference type="CDD" id="cd23509">
    <property type="entry name" value="Gnk2-like"/>
    <property type="match status" value="2"/>
</dbReference>
<evidence type="ECO:0000313" key="22">
    <source>
        <dbReference type="EMBL" id="KAG6392301.1"/>
    </source>
</evidence>
<evidence type="ECO:0000256" key="15">
    <source>
        <dbReference type="ARBA" id="ARBA00047558"/>
    </source>
</evidence>
<reference evidence="22" key="2">
    <citation type="submission" date="2020-08" db="EMBL/GenBank/DDBJ databases">
        <title>Plant Genome Project.</title>
        <authorList>
            <person name="Zhang R.-G."/>
        </authorList>
    </citation>
    <scope>NUCLEOTIDE SEQUENCE</scope>
    <source>
        <strain evidence="22">Huo1</strain>
        <tissue evidence="22">Leaf</tissue>
    </source>
</reference>
<protein>
    <recommendedName>
        <fullName evidence="24">Receptor-like protein kinase At4g00960</fullName>
    </recommendedName>
</protein>
<evidence type="ECO:0000256" key="5">
    <source>
        <dbReference type="ARBA" id="ARBA00022692"/>
    </source>
</evidence>
<keyword evidence="8 17" id="KW-0547">Nucleotide-binding</keyword>
<keyword evidence="9" id="KW-0418">Kinase</keyword>
<dbReference type="SUPFAM" id="SSF56112">
    <property type="entry name" value="Protein kinase-like (PK-like)"/>
    <property type="match status" value="1"/>
</dbReference>
<dbReference type="InterPro" id="IPR000719">
    <property type="entry name" value="Prot_kinase_dom"/>
</dbReference>
<dbReference type="CDD" id="cd14066">
    <property type="entry name" value="STKc_IRAK"/>
    <property type="match status" value="1"/>
</dbReference>
<dbReference type="PROSITE" id="PS51473">
    <property type="entry name" value="GNK2"/>
    <property type="match status" value="2"/>
</dbReference>
<evidence type="ECO:0000256" key="19">
    <source>
        <dbReference type="SAM" id="Phobius"/>
    </source>
</evidence>
<keyword evidence="6" id="KW-0732">Signal</keyword>
<reference evidence="22" key="1">
    <citation type="submission" date="2018-01" db="EMBL/GenBank/DDBJ databases">
        <authorList>
            <person name="Mao J.F."/>
        </authorList>
    </citation>
    <scope>NUCLEOTIDE SEQUENCE</scope>
    <source>
        <strain evidence="22">Huo1</strain>
        <tissue evidence="22">Leaf</tissue>
    </source>
</reference>
<comment type="subcellular location">
    <subcellularLocation>
        <location evidence="1">Membrane</location>
        <topology evidence="1">Single-pass membrane protein</topology>
    </subcellularLocation>
</comment>
<name>A0A8X8WCU4_SALSN</name>
<proteinExistence type="predicted"/>
<dbReference type="Proteomes" id="UP000298416">
    <property type="component" value="Unassembled WGS sequence"/>
</dbReference>
<evidence type="ECO:0000256" key="6">
    <source>
        <dbReference type="ARBA" id="ARBA00022729"/>
    </source>
</evidence>
<evidence type="ECO:0000256" key="18">
    <source>
        <dbReference type="SAM" id="MobiDB-lite"/>
    </source>
</evidence>
<sequence length="700" mass="77886">MVSRATAFLHSSISQSPYLNTISFLAMNHQRLLFLAMILSIEAAQLASAQVRCQNNGNYTRNSAYAVNLNNTLSDLSRNVVDTGFYNASSGNGTDTANAAVLCRGDVQLSECRDCIGEARENLLRSCPYQKQAIRWDERCMVRYSNASFYGEMETSPMWYLWNPYNTTDPERFVEVLRGLLDRLRNNAADGGTLRKVAAGNESGPAFQDIFALLQCTPDLTKEECSSCLINANTNIPASCDGKRGCRVMSPSCTLRFEIFSFYNETRLREFDPLPPPSPPAPTPPPSSSGKGDGNTTRNIVIIVVVSVVFSLILGVSAVIWLGKRKTQKSKQVLYKNVDEISTVESLQYPFDTIKTATNDFSEENKLGEGGFGSVYKGKLQNGQEIAVKRLSRGSGQGLVEFKNEVLLLAKLQHRNLVRLLGFSIQGMEKLLIYELVQNASLDHFIFDKRCHTHLDWERRYKIIGGIARGILYLHEDSRLKIIHRDLKASNILLDTEMNPKIADFGMARLFRQDETQGNTSRIVGTYGYMPPEYIIRGQFSIKSDVFSFGVLVLEIISGRKSNNFRSGDNVEDLLSFAWENWREGIAANVVDPGLRSGSGSMSEMLRCMHIGLLCVQENAGERPTMASVVIMLSSASISLTVPSEPAFYFSGGGYTPRRSHYSSRERESSVNILQSRASVADQSDHSSNNDVSITELHPR</sequence>
<dbReference type="FunFam" id="3.30.200.20:FF:000142">
    <property type="entry name" value="Cysteine-rich receptor-like protein kinase 10"/>
    <property type="match status" value="1"/>
</dbReference>
<evidence type="ECO:0000256" key="3">
    <source>
        <dbReference type="ARBA" id="ARBA00022553"/>
    </source>
</evidence>
<dbReference type="FunFam" id="3.30.430.20:FF:000002">
    <property type="entry name" value="Cysteine-rich receptor-like protein kinase 10"/>
    <property type="match status" value="1"/>
</dbReference>
<dbReference type="Pfam" id="PF01657">
    <property type="entry name" value="Stress-antifung"/>
    <property type="match status" value="2"/>
</dbReference>
<dbReference type="InterPro" id="IPR002902">
    <property type="entry name" value="GNK2"/>
</dbReference>
<keyword evidence="10 17" id="KW-0067">ATP-binding</keyword>
<dbReference type="PROSITE" id="PS00108">
    <property type="entry name" value="PROTEIN_KINASE_ST"/>
    <property type="match status" value="1"/>
</dbReference>
<comment type="catalytic activity">
    <reaction evidence="15">
        <text>L-seryl-[protein] + ATP = O-phospho-L-seryl-[protein] + ADP + H(+)</text>
        <dbReference type="Rhea" id="RHEA:17989"/>
        <dbReference type="Rhea" id="RHEA-COMP:9863"/>
        <dbReference type="Rhea" id="RHEA-COMP:11604"/>
        <dbReference type="ChEBI" id="CHEBI:15378"/>
        <dbReference type="ChEBI" id="CHEBI:29999"/>
        <dbReference type="ChEBI" id="CHEBI:30616"/>
        <dbReference type="ChEBI" id="CHEBI:83421"/>
        <dbReference type="ChEBI" id="CHEBI:456216"/>
    </reaction>
</comment>
<keyword evidence="2" id="KW-0723">Serine/threonine-protein kinase</keyword>
<dbReference type="FunFam" id="1.10.510.10:FF:000129">
    <property type="entry name" value="cysteine-rich receptor-like protein kinase 10"/>
    <property type="match status" value="1"/>
</dbReference>
<dbReference type="EMBL" id="PNBA02000018">
    <property type="protein sequence ID" value="KAG6392301.1"/>
    <property type="molecule type" value="Genomic_DNA"/>
</dbReference>
<evidence type="ECO:0000256" key="1">
    <source>
        <dbReference type="ARBA" id="ARBA00004167"/>
    </source>
</evidence>
<dbReference type="Gene3D" id="3.30.430.20">
    <property type="entry name" value="Gnk2 domain, C-X8-C-X2-C motif"/>
    <property type="match status" value="2"/>
</dbReference>
<dbReference type="InterPro" id="IPR038408">
    <property type="entry name" value="GNK2_sf"/>
</dbReference>
<dbReference type="InterPro" id="IPR001245">
    <property type="entry name" value="Ser-Thr/Tyr_kinase_cat_dom"/>
</dbReference>
<keyword evidence="12 19" id="KW-0472">Membrane</keyword>
<evidence type="ECO:0000256" key="4">
    <source>
        <dbReference type="ARBA" id="ARBA00022679"/>
    </source>
</evidence>
<keyword evidence="13" id="KW-0675">Receptor</keyword>
<dbReference type="AlphaFoldDB" id="A0A8X8WCU4"/>
<dbReference type="GO" id="GO:0005886">
    <property type="term" value="C:plasma membrane"/>
    <property type="evidence" value="ECO:0007669"/>
    <property type="project" value="TreeGrafter"/>
</dbReference>
<evidence type="ECO:0000256" key="7">
    <source>
        <dbReference type="ARBA" id="ARBA00022737"/>
    </source>
</evidence>
<dbReference type="Pfam" id="PF07714">
    <property type="entry name" value="PK_Tyr_Ser-Thr"/>
    <property type="match status" value="1"/>
</dbReference>
<dbReference type="PROSITE" id="PS50011">
    <property type="entry name" value="PROTEIN_KINASE_DOM"/>
    <property type="match status" value="1"/>
</dbReference>
<dbReference type="GO" id="GO:0006979">
    <property type="term" value="P:response to oxidative stress"/>
    <property type="evidence" value="ECO:0007669"/>
    <property type="project" value="UniProtKB-ARBA"/>
</dbReference>
<dbReference type="PANTHER" id="PTHR27002">
    <property type="entry name" value="RECEPTOR-LIKE SERINE/THREONINE-PROTEIN KINASE SD1-8"/>
    <property type="match status" value="1"/>
</dbReference>
<evidence type="ECO:0000256" key="17">
    <source>
        <dbReference type="PROSITE-ProRule" id="PRU10141"/>
    </source>
</evidence>
<dbReference type="Gene3D" id="3.30.200.20">
    <property type="entry name" value="Phosphorylase Kinase, domain 1"/>
    <property type="match status" value="1"/>
</dbReference>
<feature type="compositionally biased region" description="Pro residues" evidence="18">
    <location>
        <begin position="273"/>
        <end position="287"/>
    </location>
</feature>